<organism evidence="2 3">
    <name type="scientific">Terrihabitans rhizophilus</name>
    <dbReference type="NCBI Taxonomy" id="3092662"/>
    <lineage>
        <taxon>Bacteria</taxon>
        <taxon>Pseudomonadati</taxon>
        <taxon>Pseudomonadota</taxon>
        <taxon>Alphaproteobacteria</taxon>
        <taxon>Hyphomicrobiales</taxon>
        <taxon>Terrihabitans</taxon>
    </lineage>
</organism>
<dbReference type="RefSeq" id="WP_319843795.1">
    <property type="nucleotide sequence ID" value="NZ_JAXAFJ010000002.1"/>
</dbReference>
<feature type="region of interest" description="Disordered" evidence="1">
    <location>
        <begin position="48"/>
        <end position="67"/>
    </location>
</feature>
<protein>
    <submittedName>
        <fullName evidence="2">Uncharacterized protein</fullName>
    </submittedName>
</protein>
<name>A0ABU4RM86_9HYPH</name>
<dbReference type="EMBL" id="JAXAFJ010000002">
    <property type="protein sequence ID" value="MDX6805691.1"/>
    <property type="molecule type" value="Genomic_DNA"/>
</dbReference>
<proteinExistence type="predicted"/>
<gene>
    <name evidence="2" type="ORF">SCD90_06420</name>
</gene>
<keyword evidence="3" id="KW-1185">Reference proteome</keyword>
<reference evidence="2 3" key="1">
    <citation type="submission" date="2023-11" db="EMBL/GenBank/DDBJ databases">
        <authorList>
            <person name="Bao R."/>
        </authorList>
    </citation>
    <scope>NUCLEOTIDE SEQUENCE [LARGE SCALE GENOMIC DNA]</scope>
    <source>
        <strain evidence="2 3">PJ23</strain>
    </source>
</reference>
<evidence type="ECO:0000256" key="1">
    <source>
        <dbReference type="SAM" id="MobiDB-lite"/>
    </source>
</evidence>
<evidence type="ECO:0000313" key="2">
    <source>
        <dbReference type="EMBL" id="MDX6805691.1"/>
    </source>
</evidence>
<accession>A0ABU4RM86</accession>
<evidence type="ECO:0000313" key="3">
    <source>
        <dbReference type="Proteomes" id="UP001274321"/>
    </source>
</evidence>
<dbReference type="Proteomes" id="UP001274321">
    <property type="component" value="Unassembled WGS sequence"/>
</dbReference>
<sequence>MRTGPKPLDVADFIASMTGELSKMAAAADMDVLSNLLNEAAREAQQQAAAFTTRQKPGEVAADRRSA</sequence>
<comment type="caution">
    <text evidence="2">The sequence shown here is derived from an EMBL/GenBank/DDBJ whole genome shotgun (WGS) entry which is preliminary data.</text>
</comment>